<comment type="subunit">
    <text evidence="3">Homodimer.</text>
</comment>
<gene>
    <name evidence="3" type="primary">rpiA</name>
    <name evidence="4" type="ORF">CLV98_104327</name>
</gene>
<dbReference type="GO" id="GO:0004751">
    <property type="term" value="F:ribose-5-phosphate isomerase activity"/>
    <property type="evidence" value="ECO:0007669"/>
    <property type="project" value="UniProtKB-UniRule"/>
</dbReference>
<dbReference type="Gene3D" id="3.40.50.1360">
    <property type="match status" value="1"/>
</dbReference>
<sequence length="228" mass="24427">MSTQSQEKELAAKAAVQFITNHQIVGLGTGSTAYYAIMEIGRLVRNGMNIKAIPTSKHTQRLAMEQGIPLVEIAALSAIDLTIDGADEFTAEGLLIKGGGGALLHEKIIASLSKTNIIIADSSKRVDKLGQFRVPIEVIPMACGMVLNKLRALAGRGTLRQTNGTTFCTDEGNYILDVDFGLIDDPCALAQELDGLVGVVEHGLFLNTTTTILMGQGDSVLRFDRQKK</sequence>
<feature type="binding site" evidence="3">
    <location>
        <position position="124"/>
    </location>
    <ligand>
        <name>substrate</name>
    </ligand>
</feature>
<dbReference type="UniPathway" id="UPA00115">
    <property type="reaction ID" value="UER00412"/>
</dbReference>
<dbReference type="PANTHER" id="PTHR11934:SF0">
    <property type="entry name" value="RIBOSE-5-PHOSPHATE ISOMERASE"/>
    <property type="match status" value="1"/>
</dbReference>
<feature type="active site" description="Proton acceptor" evidence="3">
    <location>
        <position position="106"/>
    </location>
</feature>
<accession>A0A316B783</accession>
<keyword evidence="2 3" id="KW-0413">Isomerase</keyword>
<feature type="binding site" evidence="3">
    <location>
        <begin position="29"/>
        <end position="32"/>
    </location>
    <ligand>
        <name>substrate</name>
    </ligand>
</feature>
<keyword evidence="5" id="KW-1185">Reference proteome</keyword>
<dbReference type="Pfam" id="PF06026">
    <property type="entry name" value="Rib_5-P_isom_A"/>
    <property type="match status" value="1"/>
</dbReference>
<dbReference type="Proteomes" id="UP000245880">
    <property type="component" value="Unassembled WGS sequence"/>
</dbReference>
<dbReference type="SUPFAM" id="SSF100950">
    <property type="entry name" value="NagB/RpiA/CoA transferase-like"/>
    <property type="match status" value="1"/>
</dbReference>
<dbReference type="HAMAP" id="MF_00170">
    <property type="entry name" value="Rib_5P_isom_A"/>
    <property type="match status" value="1"/>
</dbReference>
<name>A0A316B783_9BACT</name>
<proteinExistence type="inferred from homology"/>
<dbReference type="GO" id="GO:0009052">
    <property type="term" value="P:pentose-phosphate shunt, non-oxidative branch"/>
    <property type="evidence" value="ECO:0007669"/>
    <property type="project" value="UniProtKB-UniRule"/>
</dbReference>
<dbReference type="SUPFAM" id="SSF75445">
    <property type="entry name" value="D-ribose-5-phosphate isomerase (RpiA), lid domain"/>
    <property type="match status" value="1"/>
</dbReference>
<dbReference type="InterPro" id="IPR004788">
    <property type="entry name" value="Ribose5P_isomerase_type_A"/>
</dbReference>
<dbReference type="GO" id="GO:0005829">
    <property type="term" value="C:cytosol"/>
    <property type="evidence" value="ECO:0007669"/>
    <property type="project" value="TreeGrafter"/>
</dbReference>
<dbReference type="OrthoDB" id="5870696at2"/>
<dbReference type="NCBIfam" id="NF001924">
    <property type="entry name" value="PRK00702.1"/>
    <property type="match status" value="1"/>
</dbReference>
<dbReference type="InterPro" id="IPR020672">
    <property type="entry name" value="Ribose5P_isomerase_typA_subgr"/>
</dbReference>
<dbReference type="PANTHER" id="PTHR11934">
    <property type="entry name" value="RIBOSE-5-PHOSPHATE ISOMERASE"/>
    <property type="match status" value="1"/>
</dbReference>
<dbReference type="EC" id="5.3.1.6" evidence="3"/>
<dbReference type="Gene3D" id="3.30.70.260">
    <property type="match status" value="1"/>
</dbReference>
<dbReference type="RefSeq" id="WP_109674313.1">
    <property type="nucleotide sequence ID" value="NZ_QGDT01000004.1"/>
</dbReference>
<evidence type="ECO:0000256" key="2">
    <source>
        <dbReference type="ARBA" id="ARBA00023235"/>
    </source>
</evidence>
<dbReference type="FunFam" id="3.40.50.1360:FF:000001">
    <property type="entry name" value="Ribose-5-phosphate isomerase A"/>
    <property type="match status" value="1"/>
</dbReference>
<comment type="pathway">
    <text evidence="3">Carbohydrate degradation; pentose phosphate pathway; D-ribose 5-phosphate from D-ribulose 5-phosphate (non-oxidative stage): step 1/1.</text>
</comment>
<dbReference type="GO" id="GO:0006014">
    <property type="term" value="P:D-ribose metabolic process"/>
    <property type="evidence" value="ECO:0007669"/>
    <property type="project" value="TreeGrafter"/>
</dbReference>
<dbReference type="EMBL" id="QGDT01000004">
    <property type="protein sequence ID" value="PWJ58467.1"/>
    <property type="molecule type" value="Genomic_DNA"/>
</dbReference>
<evidence type="ECO:0000313" key="5">
    <source>
        <dbReference type="Proteomes" id="UP000245880"/>
    </source>
</evidence>
<dbReference type="NCBIfam" id="TIGR00021">
    <property type="entry name" value="rpiA"/>
    <property type="match status" value="1"/>
</dbReference>
<evidence type="ECO:0000256" key="1">
    <source>
        <dbReference type="ARBA" id="ARBA00001713"/>
    </source>
</evidence>
<dbReference type="CDD" id="cd01398">
    <property type="entry name" value="RPI_A"/>
    <property type="match status" value="1"/>
</dbReference>
<organism evidence="4 5">
    <name type="scientific">Dyadobacter jejuensis</name>
    <dbReference type="NCBI Taxonomy" id="1082580"/>
    <lineage>
        <taxon>Bacteria</taxon>
        <taxon>Pseudomonadati</taxon>
        <taxon>Bacteroidota</taxon>
        <taxon>Cytophagia</taxon>
        <taxon>Cytophagales</taxon>
        <taxon>Spirosomataceae</taxon>
        <taxon>Dyadobacter</taxon>
    </lineage>
</organism>
<comment type="caution">
    <text evidence="4">The sequence shown here is derived from an EMBL/GenBank/DDBJ whole genome shotgun (WGS) entry which is preliminary data.</text>
</comment>
<comment type="function">
    <text evidence="3">Catalyzes the reversible conversion of ribose-5-phosphate to ribulose 5-phosphate.</text>
</comment>
<feature type="binding site" evidence="3">
    <location>
        <begin position="84"/>
        <end position="87"/>
    </location>
    <ligand>
        <name>substrate</name>
    </ligand>
</feature>
<comment type="catalytic activity">
    <reaction evidence="1 3">
        <text>aldehydo-D-ribose 5-phosphate = D-ribulose 5-phosphate</text>
        <dbReference type="Rhea" id="RHEA:14657"/>
        <dbReference type="ChEBI" id="CHEBI:58121"/>
        <dbReference type="ChEBI" id="CHEBI:58273"/>
        <dbReference type="EC" id="5.3.1.6"/>
    </reaction>
</comment>
<evidence type="ECO:0000313" key="4">
    <source>
        <dbReference type="EMBL" id="PWJ58467.1"/>
    </source>
</evidence>
<feature type="binding site" evidence="3">
    <location>
        <begin position="97"/>
        <end position="100"/>
    </location>
    <ligand>
        <name>substrate</name>
    </ligand>
</feature>
<dbReference type="InterPro" id="IPR037171">
    <property type="entry name" value="NagB/RpiA_transferase-like"/>
</dbReference>
<dbReference type="AlphaFoldDB" id="A0A316B783"/>
<comment type="similarity">
    <text evidence="3">Belongs to the ribose 5-phosphate isomerase family.</text>
</comment>
<evidence type="ECO:0000256" key="3">
    <source>
        <dbReference type="HAMAP-Rule" id="MF_00170"/>
    </source>
</evidence>
<protein>
    <recommendedName>
        <fullName evidence="3">Ribose-5-phosphate isomerase A</fullName>
        <ecNumber evidence="3">5.3.1.6</ecNumber>
    </recommendedName>
    <alternativeName>
        <fullName evidence="3">Phosphoriboisomerase A</fullName>
        <shortName evidence="3">PRI</shortName>
    </alternativeName>
</protein>
<reference evidence="4 5" key="1">
    <citation type="submission" date="2018-03" db="EMBL/GenBank/DDBJ databases">
        <title>Genomic Encyclopedia of Archaeal and Bacterial Type Strains, Phase II (KMG-II): from individual species to whole genera.</title>
        <authorList>
            <person name="Goeker M."/>
        </authorList>
    </citation>
    <scope>NUCLEOTIDE SEQUENCE [LARGE SCALE GENOMIC DNA]</scope>
    <source>
        <strain evidence="4 5">DSM 100346</strain>
    </source>
</reference>